<evidence type="ECO:0000259" key="14">
    <source>
        <dbReference type="Pfam" id="PF06397"/>
    </source>
</evidence>
<comment type="cofactor">
    <cofactor evidence="12">
        <name>Fe(3+)</name>
        <dbReference type="ChEBI" id="CHEBI:29034"/>
    </cofactor>
    <text evidence="12">Binds 1 Fe(3+) ion per subunit. The iron ion 1 is coordinated via 4 cysteine residues.</text>
</comment>
<dbReference type="NCBIfam" id="TIGR00320">
    <property type="entry name" value="dfx_rbo"/>
    <property type="match status" value="1"/>
</dbReference>
<dbReference type="InterPro" id="IPR004793">
    <property type="entry name" value="Desulfoferrodoxin_rbo"/>
</dbReference>
<keyword evidence="5" id="KW-0813">Transport</keyword>
<comment type="caution">
    <text evidence="15">The sequence shown here is derived from an EMBL/GenBank/DDBJ whole genome shotgun (WGS) entry which is preliminary data.</text>
</comment>
<dbReference type="InterPro" id="IPR051233">
    <property type="entry name" value="Desulfoferrodoxin_SOR"/>
</dbReference>
<feature type="binding site" evidence="12">
    <location>
        <position position="29"/>
    </location>
    <ligand>
        <name>Fe cation</name>
        <dbReference type="ChEBI" id="CHEBI:24875"/>
        <label>1</label>
    </ligand>
</feature>
<evidence type="ECO:0000256" key="9">
    <source>
        <dbReference type="ARBA" id="ARBA00024690"/>
    </source>
</evidence>
<dbReference type="OrthoDB" id="9814936at2"/>
<evidence type="ECO:0000256" key="3">
    <source>
        <dbReference type="ARBA" id="ARBA00012679"/>
    </source>
</evidence>
<keyword evidence="7" id="KW-0249">Electron transport</keyword>
<evidence type="ECO:0000256" key="12">
    <source>
        <dbReference type="PIRSR" id="PIRSR604793-1"/>
    </source>
</evidence>
<dbReference type="GO" id="GO:0019430">
    <property type="term" value="P:removal of superoxide radicals"/>
    <property type="evidence" value="ECO:0007669"/>
    <property type="project" value="InterPro"/>
</dbReference>
<dbReference type="Gene3D" id="2.60.40.730">
    <property type="entry name" value="SOR catalytic domain"/>
    <property type="match status" value="1"/>
</dbReference>
<feature type="binding site" evidence="12">
    <location>
        <position position="75"/>
    </location>
    <ligand>
        <name>Fe cation</name>
        <dbReference type="ChEBI" id="CHEBI:24875"/>
        <label>2</label>
        <note>catalytic</note>
    </ligand>
</feature>
<feature type="binding site" evidence="12">
    <location>
        <position position="13"/>
    </location>
    <ligand>
        <name>Fe cation</name>
        <dbReference type="ChEBI" id="CHEBI:24875"/>
        <label>1</label>
    </ligand>
</feature>
<dbReference type="NCBIfam" id="TIGR00319">
    <property type="entry name" value="desulf_FeS4"/>
    <property type="match status" value="1"/>
</dbReference>
<comment type="function">
    <text evidence="9">Catalyzes the one-electron reduction of superoxide anion radical to hydrogen peroxide at a nonheme ferrous iron center. Plays a fundamental role in case of oxidative stress via its superoxide detoxification activity.</text>
</comment>
<accession>A0A2T0BK71</accession>
<feature type="binding site" evidence="12">
    <location>
        <position position="49"/>
    </location>
    <ligand>
        <name>Fe cation</name>
        <dbReference type="ChEBI" id="CHEBI:24875"/>
        <label>2</label>
        <note>catalytic</note>
    </ligand>
</feature>
<evidence type="ECO:0000256" key="2">
    <source>
        <dbReference type="ARBA" id="ARBA00005941"/>
    </source>
</evidence>
<evidence type="ECO:0000259" key="13">
    <source>
        <dbReference type="Pfam" id="PF01880"/>
    </source>
</evidence>
<dbReference type="GO" id="GO:0050605">
    <property type="term" value="F:superoxide reductase activity"/>
    <property type="evidence" value="ECO:0007669"/>
    <property type="project" value="UniProtKB-EC"/>
</dbReference>
<comment type="similarity">
    <text evidence="2">Belongs to the desulfoferrodoxin family.</text>
</comment>
<gene>
    <name evidence="15" type="primary">dfx_1</name>
    <name evidence="15" type="ORF">CLVI_02120</name>
</gene>
<dbReference type="PANTHER" id="PTHR36541">
    <property type="entry name" value="SUPEROXIDE REDUCTASE-RELATED"/>
    <property type="match status" value="1"/>
</dbReference>
<dbReference type="InterPro" id="IPR038094">
    <property type="entry name" value="Desulfoferrodoxin_N_sf"/>
</dbReference>
<dbReference type="Pfam" id="PF01880">
    <property type="entry name" value="Desulfoferrodox"/>
    <property type="match status" value="1"/>
</dbReference>
<comment type="cofactor">
    <cofactor evidence="1">
        <name>Cu(2+)</name>
        <dbReference type="ChEBI" id="CHEBI:29036"/>
    </cofactor>
</comment>
<protein>
    <recommendedName>
        <fullName evidence="4">Desulfoferrodoxin</fullName>
        <ecNumber evidence="3">1.15.1.2</ecNumber>
    </recommendedName>
    <alternativeName>
        <fullName evidence="10">Superoxide reductase</fullName>
    </alternativeName>
</protein>
<dbReference type="PANTHER" id="PTHR36541:SF1">
    <property type="entry name" value="SUPEROXIDE REDUCTASE-RELATED"/>
    <property type="match status" value="1"/>
</dbReference>
<feature type="binding site" evidence="12">
    <location>
        <position position="69"/>
    </location>
    <ligand>
        <name>Fe cation</name>
        <dbReference type="ChEBI" id="CHEBI:24875"/>
        <label>2</label>
        <note>catalytic</note>
    </ligand>
</feature>
<feature type="binding site" evidence="12">
    <location>
        <position position="115"/>
    </location>
    <ligand>
        <name>Fe cation</name>
        <dbReference type="ChEBI" id="CHEBI:24875"/>
        <label>1</label>
    </ligand>
</feature>
<dbReference type="Gene3D" id="2.20.28.100">
    <property type="entry name" value="Desulphoferrodoxin, N-terminal domain"/>
    <property type="match status" value="1"/>
</dbReference>
<dbReference type="InterPro" id="IPR004462">
    <property type="entry name" value="Desulfoferrodoxin_N"/>
</dbReference>
<feature type="binding site" evidence="12">
    <location>
        <position position="30"/>
    </location>
    <ligand>
        <name>Fe cation</name>
        <dbReference type="ChEBI" id="CHEBI:24875"/>
        <label>1</label>
    </ligand>
</feature>
<feature type="domain" description="Desulfoferrodoxin ferrous iron-binding" evidence="13">
    <location>
        <begin position="42"/>
        <end position="123"/>
    </location>
</feature>
<keyword evidence="16" id="KW-1185">Reference proteome</keyword>
<organism evidence="15 16">
    <name type="scientific">Clostridium vincentii</name>
    <dbReference type="NCBI Taxonomy" id="52704"/>
    <lineage>
        <taxon>Bacteria</taxon>
        <taxon>Bacillati</taxon>
        <taxon>Bacillota</taxon>
        <taxon>Clostridia</taxon>
        <taxon>Eubacteriales</taxon>
        <taxon>Clostridiaceae</taxon>
        <taxon>Clostridium</taxon>
    </lineage>
</organism>
<dbReference type="EC" id="1.15.1.2" evidence="3"/>
<dbReference type="Proteomes" id="UP000239471">
    <property type="component" value="Unassembled WGS sequence"/>
</dbReference>
<reference evidence="15 16" key="1">
    <citation type="submission" date="2018-03" db="EMBL/GenBank/DDBJ databases">
        <title>Genome sequence of Clostridium vincentii DSM 10228.</title>
        <authorList>
            <person name="Poehlein A."/>
            <person name="Daniel R."/>
        </authorList>
    </citation>
    <scope>NUCLEOTIDE SEQUENCE [LARGE SCALE GENOMIC DNA]</scope>
    <source>
        <strain evidence="15 16">DSM 10228</strain>
    </source>
</reference>
<dbReference type="RefSeq" id="WP_106058263.1">
    <property type="nucleotide sequence ID" value="NZ_PVXQ01000002.1"/>
</dbReference>
<feature type="binding site" evidence="12">
    <location>
        <position position="118"/>
    </location>
    <ligand>
        <name>Fe cation</name>
        <dbReference type="ChEBI" id="CHEBI:24875"/>
        <label>1</label>
    </ligand>
</feature>
<dbReference type="SUPFAM" id="SSF57802">
    <property type="entry name" value="Rubredoxin-like"/>
    <property type="match status" value="1"/>
</dbReference>
<dbReference type="CDD" id="cd00974">
    <property type="entry name" value="DSRD"/>
    <property type="match status" value="1"/>
</dbReference>
<keyword evidence="15" id="KW-0560">Oxidoreductase</keyword>
<evidence type="ECO:0000256" key="4">
    <source>
        <dbReference type="ARBA" id="ARBA00014839"/>
    </source>
</evidence>
<evidence type="ECO:0000256" key="1">
    <source>
        <dbReference type="ARBA" id="ARBA00001973"/>
    </source>
</evidence>
<dbReference type="AlphaFoldDB" id="A0A2T0BK71"/>
<dbReference type="InterPro" id="IPR036073">
    <property type="entry name" value="Desulfoferrodoxin_Fe-bd_dom_sf"/>
</dbReference>
<name>A0A2T0BK71_9CLOT</name>
<feature type="domain" description="Desulfoferrodoxin N-terminal" evidence="14">
    <location>
        <begin position="7"/>
        <end position="37"/>
    </location>
</feature>
<keyword evidence="8 12" id="KW-0408">Iron</keyword>
<evidence type="ECO:0000256" key="7">
    <source>
        <dbReference type="ARBA" id="ARBA00022982"/>
    </source>
</evidence>
<keyword evidence="6 12" id="KW-0479">Metal-binding</keyword>
<dbReference type="GO" id="GO:0005506">
    <property type="term" value="F:iron ion binding"/>
    <property type="evidence" value="ECO:0007669"/>
    <property type="project" value="InterPro"/>
</dbReference>
<dbReference type="EMBL" id="PVXQ01000002">
    <property type="protein sequence ID" value="PRR84286.1"/>
    <property type="molecule type" value="Genomic_DNA"/>
</dbReference>
<sequence length="125" mass="14039">MKINVTFYRCEICGNIVSLINNGGGQLVCCGQPMKKLEANTTDGAKEKHVPVAIRKDDKIHVQVGSVNHPMTEEHYIQWIAVVSKNSIERISLSPGDEPKAVFVDKDDVEVYEYCNLHGLWKIEI</sequence>
<evidence type="ECO:0000313" key="16">
    <source>
        <dbReference type="Proteomes" id="UP000239471"/>
    </source>
</evidence>
<comment type="catalytic activity">
    <reaction evidence="11">
        <text>reduced [rubredoxin] + superoxide + 2 H(+) = oxidized [rubredoxin] + H2O2</text>
        <dbReference type="Rhea" id="RHEA:21324"/>
        <dbReference type="Rhea" id="RHEA-COMP:10302"/>
        <dbReference type="Rhea" id="RHEA-COMP:10303"/>
        <dbReference type="ChEBI" id="CHEBI:15378"/>
        <dbReference type="ChEBI" id="CHEBI:16240"/>
        <dbReference type="ChEBI" id="CHEBI:18421"/>
        <dbReference type="ChEBI" id="CHEBI:29033"/>
        <dbReference type="ChEBI" id="CHEBI:29034"/>
        <dbReference type="EC" id="1.15.1.2"/>
    </reaction>
</comment>
<evidence type="ECO:0000256" key="10">
    <source>
        <dbReference type="ARBA" id="ARBA00031398"/>
    </source>
</evidence>
<proteinExistence type="inferred from homology"/>
<dbReference type="NCBIfam" id="TIGR00332">
    <property type="entry name" value="neela_ferrous"/>
    <property type="match status" value="1"/>
</dbReference>
<comment type="cofactor">
    <cofactor evidence="12">
        <name>Fe(2+)</name>
        <dbReference type="ChEBI" id="CHEBI:29033"/>
    </cofactor>
    <text evidence="12">Binds 1 Fe(2+) ion per subunit. The iron ion 2 is coordinated via four histidines and one cysteine residue.</text>
</comment>
<dbReference type="SUPFAM" id="SSF49367">
    <property type="entry name" value="Superoxide reductase-like"/>
    <property type="match status" value="1"/>
</dbReference>
<evidence type="ECO:0000313" key="15">
    <source>
        <dbReference type="EMBL" id="PRR84286.1"/>
    </source>
</evidence>
<dbReference type="InterPro" id="IPR002742">
    <property type="entry name" value="Desulfoferrodoxin_Fe-bd_dom"/>
</dbReference>
<dbReference type="Pfam" id="PF06397">
    <property type="entry name" value="Desulfoferrod_N"/>
    <property type="match status" value="1"/>
</dbReference>
<evidence type="ECO:0000256" key="6">
    <source>
        <dbReference type="ARBA" id="ARBA00022723"/>
    </source>
</evidence>
<evidence type="ECO:0000256" key="8">
    <source>
        <dbReference type="ARBA" id="ARBA00023004"/>
    </source>
</evidence>
<feature type="binding site" evidence="12">
    <location>
        <position position="10"/>
    </location>
    <ligand>
        <name>Fe cation</name>
        <dbReference type="ChEBI" id="CHEBI:24875"/>
        <label>1</label>
    </ligand>
</feature>
<evidence type="ECO:0000256" key="11">
    <source>
        <dbReference type="ARBA" id="ARBA00047448"/>
    </source>
</evidence>
<evidence type="ECO:0000256" key="5">
    <source>
        <dbReference type="ARBA" id="ARBA00022448"/>
    </source>
</evidence>